<evidence type="ECO:0000256" key="4">
    <source>
        <dbReference type="ARBA" id="ARBA00023163"/>
    </source>
</evidence>
<keyword evidence="3" id="KW-0238">DNA-binding</keyword>
<dbReference type="GO" id="GO:0003677">
    <property type="term" value="F:DNA binding"/>
    <property type="evidence" value="ECO:0007669"/>
    <property type="project" value="UniProtKB-KW"/>
</dbReference>
<dbReference type="Gene3D" id="1.10.4040.10">
    <property type="entry name" value="Penicillinase repressor domain"/>
    <property type="match status" value="1"/>
</dbReference>
<dbReference type="Proteomes" id="UP000823862">
    <property type="component" value="Unassembled WGS sequence"/>
</dbReference>
<keyword evidence="2" id="KW-0805">Transcription regulation</keyword>
<dbReference type="AlphaFoldDB" id="A0A9D2KUS6"/>
<comment type="caution">
    <text evidence="5">The sequence shown here is derived from an EMBL/GenBank/DDBJ whole genome shotgun (WGS) entry which is preliminary data.</text>
</comment>
<dbReference type="Pfam" id="PF03965">
    <property type="entry name" value="Penicillinase_R"/>
    <property type="match status" value="1"/>
</dbReference>
<name>A0A9D2KUS6_9BACE</name>
<sequence>MKKLTAKEEEVMGFFWKKGPLYVKDILELYSDPKPHFNTVSTVVRGLEERGFVGHKAYGKTYQYYAVVSRDDYRKGTLRGVISKYFDNSYLGVVSSLVEEEKITVDELKALIRQVEEGQ</sequence>
<evidence type="ECO:0000256" key="3">
    <source>
        <dbReference type="ARBA" id="ARBA00023125"/>
    </source>
</evidence>
<keyword evidence="4" id="KW-0804">Transcription</keyword>
<dbReference type="Gene3D" id="1.10.10.10">
    <property type="entry name" value="Winged helix-like DNA-binding domain superfamily/Winged helix DNA-binding domain"/>
    <property type="match status" value="1"/>
</dbReference>
<dbReference type="InterPro" id="IPR005650">
    <property type="entry name" value="BlaI_family"/>
</dbReference>
<evidence type="ECO:0000256" key="2">
    <source>
        <dbReference type="ARBA" id="ARBA00023015"/>
    </source>
</evidence>
<dbReference type="InterPro" id="IPR036390">
    <property type="entry name" value="WH_DNA-bd_sf"/>
</dbReference>
<evidence type="ECO:0000256" key="1">
    <source>
        <dbReference type="ARBA" id="ARBA00011046"/>
    </source>
</evidence>
<evidence type="ECO:0000313" key="6">
    <source>
        <dbReference type="Proteomes" id="UP000823862"/>
    </source>
</evidence>
<accession>A0A9D2KUS6</accession>
<dbReference type="PIRSF" id="PIRSF019455">
    <property type="entry name" value="CopR_AtkY"/>
    <property type="match status" value="1"/>
</dbReference>
<evidence type="ECO:0000313" key="5">
    <source>
        <dbReference type="EMBL" id="HJA86536.1"/>
    </source>
</evidence>
<organism evidence="5 6">
    <name type="scientific">Candidatus Bacteroides avicola</name>
    <dbReference type="NCBI Taxonomy" id="2838468"/>
    <lineage>
        <taxon>Bacteria</taxon>
        <taxon>Pseudomonadati</taxon>
        <taxon>Bacteroidota</taxon>
        <taxon>Bacteroidia</taxon>
        <taxon>Bacteroidales</taxon>
        <taxon>Bacteroidaceae</taxon>
        <taxon>Bacteroides</taxon>
    </lineage>
</organism>
<gene>
    <name evidence="5" type="ORF">H9950_10185</name>
</gene>
<dbReference type="GO" id="GO:0045892">
    <property type="term" value="P:negative regulation of DNA-templated transcription"/>
    <property type="evidence" value="ECO:0007669"/>
    <property type="project" value="InterPro"/>
</dbReference>
<dbReference type="InterPro" id="IPR036388">
    <property type="entry name" value="WH-like_DNA-bd_sf"/>
</dbReference>
<dbReference type="SUPFAM" id="SSF46785">
    <property type="entry name" value="Winged helix' DNA-binding domain"/>
    <property type="match status" value="1"/>
</dbReference>
<comment type="similarity">
    <text evidence="1">Belongs to the BlaI transcriptional regulatory family.</text>
</comment>
<proteinExistence type="inferred from homology"/>
<reference evidence="5" key="1">
    <citation type="journal article" date="2021" name="PeerJ">
        <title>Extensive microbial diversity within the chicken gut microbiome revealed by metagenomics and culture.</title>
        <authorList>
            <person name="Gilroy R."/>
            <person name="Ravi A."/>
            <person name="Getino M."/>
            <person name="Pursley I."/>
            <person name="Horton D.L."/>
            <person name="Alikhan N.F."/>
            <person name="Baker D."/>
            <person name="Gharbi K."/>
            <person name="Hall N."/>
            <person name="Watson M."/>
            <person name="Adriaenssens E.M."/>
            <person name="Foster-Nyarko E."/>
            <person name="Jarju S."/>
            <person name="Secka A."/>
            <person name="Antonio M."/>
            <person name="Oren A."/>
            <person name="Chaudhuri R.R."/>
            <person name="La Ragione R."/>
            <person name="Hildebrand F."/>
            <person name="Pallen M.J."/>
        </authorList>
    </citation>
    <scope>NUCLEOTIDE SEQUENCE</scope>
    <source>
        <strain evidence="5">ChiHjej12B11-9795</strain>
    </source>
</reference>
<reference evidence="5" key="2">
    <citation type="submission" date="2021-04" db="EMBL/GenBank/DDBJ databases">
        <authorList>
            <person name="Gilroy R."/>
        </authorList>
    </citation>
    <scope>NUCLEOTIDE SEQUENCE</scope>
    <source>
        <strain evidence="5">ChiHjej12B11-9795</strain>
    </source>
</reference>
<protein>
    <submittedName>
        <fullName evidence="5">BlaI/MecI/CopY family transcriptional regulator</fullName>
    </submittedName>
</protein>
<dbReference type="EMBL" id="DWZI01000050">
    <property type="protein sequence ID" value="HJA86536.1"/>
    <property type="molecule type" value="Genomic_DNA"/>
</dbReference>